<dbReference type="Gene3D" id="3.30.420.10">
    <property type="entry name" value="Ribonuclease H-like superfamily/Ribonuclease H"/>
    <property type="match status" value="1"/>
</dbReference>
<evidence type="ECO:0000259" key="1">
    <source>
        <dbReference type="PROSITE" id="PS50878"/>
    </source>
</evidence>
<feature type="domain" description="RNase H type-1" evidence="2">
    <location>
        <begin position="979"/>
        <end position="1111"/>
    </location>
</feature>
<dbReference type="Pfam" id="PF00075">
    <property type="entry name" value="RNase_H"/>
    <property type="match status" value="1"/>
</dbReference>
<dbReference type="EMBL" id="CDMC01000009">
    <property type="protein sequence ID" value="CEL07095.1"/>
    <property type="molecule type" value="Genomic_DNA"/>
</dbReference>
<dbReference type="SUPFAM" id="SSF56219">
    <property type="entry name" value="DNase I-like"/>
    <property type="match status" value="1"/>
</dbReference>
<accession>A0A0U5G7B1</accession>
<keyword evidence="4" id="KW-1185">Reference proteome</keyword>
<dbReference type="PROSITE" id="PS50879">
    <property type="entry name" value="RNASE_H_1"/>
    <property type="match status" value="1"/>
</dbReference>
<sequence length="1295" mass="148626">MNRTTLAILQYNVNKSRDQVMAPLLADEEVWQYDVIALQEPWANPFQRTTYHPVKDRFDLVYNIELKTRVCFFISSRLRGAWSYTHHTPDLSTLHLQIQEDEVNRTIHVHNLYNPIDHTGEERDSTLPDLRKALETDKDGEHLVLGDFNLHHPMWGGLQARRTSDEAEDLLDLITDHHLELLLPVGTKTRQERGEPSTIDLVFGTRLLSDCVVSCGLSGKELDHDSDHLPITTLLNVTLTKHPEPKRRLWHQLEEKAFLEEVEKNLQVHKETDSQADIDEQVNHIIRTINTAIDRHCPESRVCPRSIPGWTPEIKEAQMRARRLRRKYQKIRTQKAWEEYTAARNLKGRLIKKLLRRNHRERIQEATGSIQGLWKLAKWAKSREQRQSFTPPLRDGQGPIKTETQDKIQLLREIFFPRTKDADLSDLEDYAYPDPVEWPPFTEREVKTALSMVATRKAPGPDGIPNFILKALRNILTPILTPLFNACITKSYCPEHFRIAETVALRKPGKDDYTQVKSYRPVALLNTLGKVLEKMIARRFSEIVERHSLLPTTHMGGRKGVSTDHALHWLREKINLEHNGKAVRKVVSILSLDVSGAFDNVSHLRLIHNLRKRKIDWRVAGWVASFLQNRRTTIRLPEGKSELMSVETSIPQGSPLSLMLYLFFNADLIEDCQDPNLNAEAVGWVDDGNIITWGATTEENCRNLEATYEKCKAWETKHASKFNPSKFSLIHLPSAYMKNINMDSPVQLDGQKVKPVTKCRILGLILDSKLSWDSHIECIEAKTTRSLGALGSLAGSTWGTSYKGLRQIYQATILPQITYAASIWYAPMSAGVQHRRRAIRKLEAVQRKAARIITGAYRTVSGPALDVEAYLLPLQLHLDKITAETYLQIRASPLHQTLQQIQTQGRWKGYQNDWKDLHNRWGPLERHKHRCETILGPEAIHSLEQKQPFLTPTWWEAPNTWIEDSMERATNTHDRILERNNSLVFYTDGSAINEKVGAATIQHNPRKTQQAFLGRKTEANVFMAELVGIQMALEMAQFLDNQKVTIFSDSQAAIQAIDGPHTTGQQIISSIIQEWDKLRSRGVHVAIHWIPAHQGIEGNELADKAAKEATGWRLTRNTRGRNVQIDTDFTAPRLEGLRQPMSALKRKLKTRAYEQWERNWHQDTRGRALFQIINTPTKKNTEIHTNLDKALSSIITQMRTGHIGLRHFLCQRKVPEVEDGQCQCRRGEQTVAHILFTCPRFKDERNVWRNEGTWSANLKKVLTDGKQAARAARYMLETKLLGQFRSVDTDNLAEH</sequence>
<dbReference type="PROSITE" id="PS50878">
    <property type="entry name" value="RT_POL"/>
    <property type="match status" value="1"/>
</dbReference>
<evidence type="ECO:0008006" key="5">
    <source>
        <dbReference type="Google" id="ProtNLM"/>
    </source>
</evidence>
<dbReference type="SUPFAM" id="SSF53098">
    <property type="entry name" value="Ribonuclease H-like"/>
    <property type="match status" value="1"/>
</dbReference>
<dbReference type="CDD" id="cd09276">
    <property type="entry name" value="Rnase_HI_RT_non_LTR"/>
    <property type="match status" value="1"/>
</dbReference>
<protein>
    <recommendedName>
        <fullName evidence="5">Reverse transcriptase</fullName>
    </recommendedName>
</protein>
<dbReference type="InterPro" id="IPR043502">
    <property type="entry name" value="DNA/RNA_pol_sf"/>
</dbReference>
<dbReference type="SUPFAM" id="SSF56672">
    <property type="entry name" value="DNA/RNA polymerases"/>
    <property type="match status" value="1"/>
</dbReference>
<dbReference type="Pfam" id="PF14529">
    <property type="entry name" value="Exo_endo_phos_2"/>
    <property type="match status" value="1"/>
</dbReference>
<dbReference type="Proteomes" id="UP000054771">
    <property type="component" value="Unassembled WGS sequence"/>
</dbReference>
<dbReference type="InterPro" id="IPR002156">
    <property type="entry name" value="RNaseH_domain"/>
</dbReference>
<dbReference type="InterPro" id="IPR005135">
    <property type="entry name" value="Endo/exonuclease/phosphatase"/>
</dbReference>
<organism evidence="3 4">
    <name type="scientific">Aspergillus calidoustus</name>
    <dbReference type="NCBI Taxonomy" id="454130"/>
    <lineage>
        <taxon>Eukaryota</taxon>
        <taxon>Fungi</taxon>
        <taxon>Dikarya</taxon>
        <taxon>Ascomycota</taxon>
        <taxon>Pezizomycotina</taxon>
        <taxon>Eurotiomycetes</taxon>
        <taxon>Eurotiomycetidae</taxon>
        <taxon>Eurotiales</taxon>
        <taxon>Aspergillaceae</taxon>
        <taxon>Aspergillus</taxon>
        <taxon>Aspergillus subgen. Nidulantes</taxon>
    </lineage>
</organism>
<dbReference type="OMA" id="IVERANW"/>
<dbReference type="Gene3D" id="3.60.10.10">
    <property type="entry name" value="Endonuclease/exonuclease/phosphatase"/>
    <property type="match status" value="1"/>
</dbReference>
<dbReference type="GO" id="GO:0003676">
    <property type="term" value="F:nucleic acid binding"/>
    <property type="evidence" value="ECO:0007669"/>
    <property type="project" value="InterPro"/>
</dbReference>
<reference evidence="4" key="1">
    <citation type="journal article" date="2016" name="Genome Announc.">
        <title>Draft genome sequences of fungus Aspergillus calidoustus.</title>
        <authorList>
            <person name="Horn F."/>
            <person name="Linde J."/>
            <person name="Mattern D.J."/>
            <person name="Walther G."/>
            <person name="Guthke R."/>
            <person name="Scherlach K."/>
            <person name="Martin K."/>
            <person name="Brakhage A.A."/>
            <person name="Petzke L."/>
            <person name="Valiante V."/>
        </authorList>
    </citation>
    <scope>NUCLEOTIDE SEQUENCE [LARGE SCALE GENOMIC DNA]</scope>
    <source>
        <strain evidence="4">SF006504</strain>
    </source>
</reference>
<dbReference type="STRING" id="454130.A0A0U5G7B1"/>
<dbReference type="GO" id="GO:0004523">
    <property type="term" value="F:RNA-DNA hybrid ribonuclease activity"/>
    <property type="evidence" value="ECO:0007669"/>
    <property type="project" value="InterPro"/>
</dbReference>
<dbReference type="PANTHER" id="PTHR33481:SF1">
    <property type="entry name" value="ENDONUCLEASE_EXONUCLEASE_PHOSPHATASE DOMAIN-CONTAINING PROTEIN-RELATED"/>
    <property type="match status" value="1"/>
</dbReference>
<proteinExistence type="predicted"/>
<name>A0A0U5G7B1_ASPCI</name>
<dbReference type="Pfam" id="PF00078">
    <property type="entry name" value="RVT_1"/>
    <property type="match status" value="1"/>
</dbReference>
<evidence type="ECO:0000313" key="3">
    <source>
        <dbReference type="EMBL" id="CEL07095.1"/>
    </source>
</evidence>
<gene>
    <name evidence="3" type="ORF">ASPCAL10259</name>
</gene>
<evidence type="ECO:0000259" key="2">
    <source>
        <dbReference type="PROSITE" id="PS50879"/>
    </source>
</evidence>
<dbReference type="InterPro" id="IPR000477">
    <property type="entry name" value="RT_dom"/>
</dbReference>
<dbReference type="CDD" id="cd01650">
    <property type="entry name" value="RT_nLTR_like"/>
    <property type="match status" value="1"/>
</dbReference>
<dbReference type="InterPro" id="IPR036691">
    <property type="entry name" value="Endo/exonu/phosph_ase_sf"/>
</dbReference>
<dbReference type="InterPro" id="IPR012337">
    <property type="entry name" value="RNaseH-like_sf"/>
</dbReference>
<dbReference type="PANTHER" id="PTHR33481">
    <property type="entry name" value="REVERSE TRANSCRIPTASE"/>
    <property type="match status" value="1"/>
</dbReference>
<dbReference type="OrthoDB" id="4500858at2759"/>
<evidence type="ECO:0000313" key="4">
    <source>
        <dbReference type="Proteomes" id="UP000054771"/>
    </source>
</evidence>
<feature type="domain" description="Reverse transcriptase" evidence="1">
    <location>
        <begin position="486"/>
        <end position="766"/>
    </location>
</feature>
<dbReference type="InterPro" id="IPR036397">
    <property type="entry name" value="RNaseH_sf"/>
</dbReference>